<keyword evidence="2" id="KW-1185">Reference proteome</keyword>
<dbReference type="RefSeq" id="WP_349246692.1">
    <property type="nucleotide sequence ID" value="NZ_JASCXX010000032.1"/>
</dbReference>
<name>A0AAW6U6K5_9BACT</name>
<accession>A0AAW6U6K5</accession>
<reference evidence="1" key="1">
    <citation type="submission" date="2023-05" db="EMBL/GenBank/DDBJ databases">
        <title>Anaerotaeda fermentans gen. nov., sp. nov., a novel anaerobic planctomycete of the new family within the order Sedimentisphaerales isolated from Taman Peninsula, Russia.</title>
        <authorList>
            <person name="Khomyakova M.A."/>
            <person name="Merkel A.Y."/>
            <person name="Slobodkin A.I."/>
        </authorList>
    </citation>
    <scope>NUCLEOTIDE SEQUENCE</scope>
    <source>
        <strain evidence="1">M17dextr</strain>
    </source>
</reference>
<evidence type="ECO:0000313" key="2">
    <source>
        <dbReference type="Proteomes" id="UP001431776"/>
    </source>
</evidence>
<protein>
    <submittedName>
        <fullName evidence="1">Uncharacterized protein</fullName>
    </submittedName>
</protein>
<dbReference type="EMBL" id="JASCXX010000032">
    <property type="protein sequence ID" value="MDI6451284.1"/>
    <property type="molecule type" value="Genomic_DNA"/>
</dbReference>
<gene>
    <name evidence="1" type="ORF">QJ522_19640</name>
</gene>
<evidence type="ECO:0000313" key="1">
    <source>
        <dbReference type="EMBL" id="MDI6451284.1"/>
    </source>
</evidence>
<proteinExistence type="predicted"/>
<dbReference type="Proteomes" id="UP001431776">
    <property type="component" value="Unassembled WGS sequence"/>
</dbReference>
<dbReference type="AlphaFoldDB" id="A0AAW6U6K5"/>
<comment type="caution">
    <text evidence="1">The sequence shown here is derived from an EMBL/GenBank/DDBJ whole genome shotgun (WGS) entry which is preliminary data.</text>
</comment>
<sequence>MRALKRLWTWWCELWTDDFFAATEIDTHRWDNKSEILRRLSSHPY</sequence>
<organism evidence="1 2">
    <name type="scientific">Anaerobaca lacustris</name>
    <dbReference type="NCBI Taxonomy" id="3044600"/>
    <lineage>
        <taxon>Bacteria</taxon>
        <taxon>Pseudomonadati</taxon>
        <taxon>Planctomycetota</taxon>
        <taxon>Phycisphaerae</taxon>
        <taxon>Sedimentisphaerales</taxon>
        <taxon>Anaerobacaceae</taxon>
        <taxon>Anaerobaca</taxon>
    </lineage>
</organism>